<name>A0A9P0QKA6_9ASCO</name>
<evidence type="ECO:0000256" key="1">
    <source>
        <dbReference type="SAM" id="MobiDB-lite"/>
    </source>
</evidence>
<protein>
    <submittedName>
        <fullName evidence="2">Uncharacterized protein</fullName>
    </submittedName>
</protein>
<gene>
    <name evidence="2" type="ORF">CLIB1423_02S02718</name>
</gene>
<feature type="compositionally biased region" description="Low complexity" evidence="1">
    <location>
        <begin position="228"/>
        <end position="262"/>
    </location>
</feature>
<comment type="caution">
    <text evidence="2">The sequence shown here is derived from an EMBL/GenBank/DDBJ whole genome shotgun (WGS) entry which is preliminary data.</text>
</comment>
<evidence type="ECO:0000313" key="2">
    <source>
        <dbReference type="EMBL" id="CAH2350682.1"/>
    </source>
</evidence>
<accession>A0A9P0QKA6</accession>
<reference evidence="2" key="1">
    <citation type="submission" date="2022-03" db="EMBL/GenBank/DDBJ databases">
        <authorList>
            <person name="Legras J.-L."/>
            <person name="Devillers H."/>
            <person name="Grondin C."/>
        </authorList>
    </citation>
    <scope>NUCLEOTIDE SEQUENCE</scope>
    <source>
        <strain evidence="2">CLIB 1423</strain>
    </source>
</reference>
<evidence type="ECO:0000313" key="3">
    <source>
        <dbReference type="Proteomes" id="UP000837801"/>
    </source>
</evidence>
<feature type="region of interest" description="Disordered" evidence="1">
    <location>
        <begin position="228"/>
        <end position="263"/>
    </location>
</feature>
<proteinExistence type="predicted"/>
<feature type="compositionally biased region" description="Polar residues" evidence="1">
    <location>
        <begin position="323"/>
        <end position="352"/>
    </location>
</feature>
<keyword evidence="3" id="KW-1185">Reference proteome</keyword>
<feature type="region of interest" description="Disordered" evidence="1">
    <location>
        <begin position="319"/>
        <end position="359"/>
    </location>
</feature>
<dbReference type="OrthoDB" id="4089215at2759"/>
<sequence length="486" mass="53945">MVMSVSLEPTSESTREAFQSLSLSIPIDTAKYQYICQFLERVLSLKDERSILIDTSEGVNLKLGCVELLPNVSFPLDAWVNDQIVVRDIRIKNSLLNEINSLIEKEVANTQSGTPVRIDGNVISYYEKLLVAYRFLEAPIMQVNSSPTNSTSYRTDYPLREEEDEENDDVVIARTISNQSSTNSLSKTYHSLFGNGNSANTNSIISGPTLNHNSSIANGTSLNGNNNISNGNALNNNNGNNINSHNTGNNNMNNNSSNNSGHRLTFTRKKRFSTLLGQSAQASDTNLNEQNGYYEDEEKKHQNLNGLLAKSRIYNKLKKNRDSSASSTSVISNPTSLSHSNRNSIATTMTSSTKRRGSIQTPEMLIESRSSVIYGGSSGGAGGVGMSASGGYTSASRHSSIYSIPGLTPSQRQDIQKSKFDYYVQLKKLLRLTKQVLAVINDSFESRDMLNLVEFIKRYVMKFIVIDMNEILLEYVEHKELSLYRK</sequence>
<dbReference type="Proteomes" id="UP000837801">
    <property type="component" value="Unassembled WGS sequence"/>
</dbReference>
<dbReference type="AlphaFoldDB" id="A0A9P0QKA6"/>
<dbReference type="EMBL" id="CAKXYY010000002">
    <property type="protein sequence ID" value="CAH2350682.1"/>
    <property type="molecule type" value="Genomic_DNA"/>
</dbReference>
<organism evidence="2 3">
    <name type="scientific">[Candida] railenensis</name>
    <dbReference type="NCBI Taxonomy" id="45579"/>
    <lineage>
        <taxon>Eukaryota</taxon>
        <taxon>Fungi</taxon>
        <taxon>Dikarya</taxon>
        <taxon>Ascomycota</taxon>
        <taxon>Saccharomycotina</taxon>
        <taxon>Pichiomycetes</taxon>
        <taxon>Debaryomycetaceae</taxon>
        <taxon>Kurtzmaniella</taxon>
    </lineage>
</organism>